<organism evidence="1">
    <name type="scientific">Streptomyces sp. R28</name>
    <dbReference type="NCBI Taxonomy" id="3238628"/>
    <lineage>
        <taxon>Bacteria</taxon>
        <taxon>Bacillati</taxon>
        <taxon>Actinomycetota</taxon>
        <taxon>Actinomycetes</taxon>
        <taxon>Kitasatosporales</taxon>
        <taxon>Streptomycetaceae</taxon>
        <taxon>Streptomyces</taxon>
    </lineage>
</organism>
<gene>
    <name evidence="1" type="ORF">AB5J49_15435</name>
</gene>
<dbReference type="AlphaFoldDB" id="A0AB39PW44"/>
<evidence type="ECO:0000313" key="1">
    <source>
        <dbReference type="EMBL" id="XDQ34619.1"/>
    </source>
</evidence>
<dbReference type="RefSeq" id="WP_369169208.1">
    <property type="nucleotide sequence ID" value="NZ_CP163439.1"/>
</dbReference>
<dbReference type="InterPro" id="IPR046270">
    <property type="entry name" value="DUF6303"/>
</dbReference>
<dbReference type="Pfam" id="PF19820">
    <property type="entry name" value="DUF6303"/>
    <property type="match status" value="1"/>
</dbReference>
<proteinExistence type="predicted"/>
<reference evidence="1" key="1">
    <citation type="submission" date="2024-07" db="EMBL/GenBank/DDBJ databases">
        <authorList>
            <person name="Yu S.T."/>
        </authorList>
    </citation>
    <scope>NUCLEOTIDE SEQUENCE</scope>
    <source>
        <strain evidence="1">R28</strain>
    </source>
</reference>
<sequence length="97" mass="10811">MRAEEFTAQMSVFNGGWRLYVVLLNAGVTPWPEFSFERAEPVPTFTERAEALSVLGFEPVPDAEWEWTEYSADPDDLASEVTLLAAIRVRSWTGAGA</sequence>
<protein>
    <submittedName>
        <fullName evidence="1">DUF6303 family protein</fullName>
    </submittedName>
</protein>
<dbReference type="EMBL" id="CP163439">
    <property type="protein sequence ID" value="XDQ34619.1"/>
    <property type="molecule type" value="Genomic_DNA"/>
</dbReference>
<name>A0AB39PW44_9ACTN</name>
<accession>A0AB39PW44</accession>